<dbReference type="AlphaFoldDB" id="A0A9P9EYL2"/>
<dbReference type="EMBL" id="JAGMUU010000006">
    <property type="protein sequence ID" value="KAH7150190.1"/>
    <property type="molecule type" value="Genomic_DNA"/>
</dbReference>
<feature type="compositionally biased region" description="Polar residues" evidence="1">
    <location>
        <begin position="187"/>
        <end position="210"/>
    </location>
</feature>
<protein>
    <submittedName>
        <fullName evidence="2">Uncharacterized protein</fullName>
    </submittedName>
</protein>
<feature type="compositionally biased region" description="Polar residues" evidence="1">
    <location>
        <begin position="359"/>
        <end position="368"/>
    </location>
</feature>
<reference evidence="2" key="1">
    <citation type="journal article" date="2021" name="Nat. Commun.">
        <title>Genetic determinants of endophytism in the Arabidopsis root mycobiome.</title>
        <authorList>
            <person name="Mesny F."/>
            <person name="Miyauchi S."/>
            <person name="Thiergart T."/>
            <person name="Pickel B."/>
            <person name="Atanasova L."/>
            <person name="Karlsson M."/>
            <person name="Huettel B."/>
            <person name="Barry K.W."/>
            <person name="Haridas S."/>
            <person name="Chen C."/>
            <person name="Bauer D."/>
            <person name="Andreopoulos W."/>
            <person name="Pangilinan J."/>
            <person name="LaButti K."/>
            <person name="Riley R."/>
            <person name="Lipzen A."/>
            <person name="Clum A."/>
            <person name="Drula E."/>
            <person name="Henrissat B."/>
            <person name="Kohler A."/>
            <person name="Grigoriev I.V."/>
            <person name="Martin F.M."/>
            <person name="Hacquard S."/>
        </authorList>
    </citation>
    <scope>NUCLEOTIDE SEQUENCE</scope>
    <source>
        <strain evidence="2">MPI-CAGE-AT-0021</strain>
    </source>
</reference>
<keyword evidence="3" id="KW-1185">Reference proteome</keyword>
<name>A0A9P9EYL2_9HYPO</name>
<gene>
    <name evidence="2" type="ORF">B0J13DRAFT_285182</name>
</gene>
<sequence length="416" mass="45968">MTKKRKRADTFSSSASFESVIDLSDDNPASGETTPGSLYHGRLETRPDVASNVESPTSSGEHARRSKRLKSHKESGQNMIATPGVSSPARDCDNIIVPHRNATTQSQDAIAEANPRQPSQDMIATPSASSPALNRDRLTGPPGNETEQRQVPMANPSSGEPSHVMMKTSDTSFPARMSGNIMAPHGNETTQSRDIISKPSSSITVRNSSKPRAPQGGETTQIRNTAATPSPSSPPHNDRPYGYVKSKLRDMMPPWQAGSGRDARGAEPTEGRPESSQQRPAAFHHRPRHSSPRWPETPTGNRVGKNDNKSNHRHNSNHRDNYNHQRNSTASSYNSTGASMWRAPQQPNESGIGRRQDWSRQPAQSRNRSWFRESTVDFQAMRPAEREVMMFKALKDVWTRGRQDELCRQPRASKGA</sequence>
<feature type="compositionally biased region" description="Basic residues" evidence="1">
    <location>
        <begin position="282"/>
        <end position="291"/>
    </location>
</feature>
<proteinExistence type="predicted"/>
<organism evidence="2 3">
    <name type="scientific">Dactylonectria estremocensis</name>
    <dbReference type="NCBI Taxonomy" id="1079267"/>
    <lineage>
        <taxon>Eukaryota</taxon>
        <taxon>Fungi</taxon>
        <taxon>Dikarya</taxon>
        <taxon>Ascomycota</taxon>
        <taxon>Pezizomycotina</taxon>
        <taxon>Sordariomycetes</taxon>
        <taxon>Hypocreomycetidae</taxon>
        <taxon>Hypocreales</taxon>
        <taxon>Nectriaceae</taxon>
        <taxon>Dactylonectria</taxon>
    </lineage>
</organism>
<evidence type="ECO:0000313" key="3">
    <source>
        <dbReference type="Proteomes" id="UP000717696"/>
    </source>
</evidence>
<accession>A0A9P9EYL2</accession>
<feature type="compositionally biased region" description="Polar residues" evidence="1">
    <location>
        <begin position="217"/>
        <end position="228"/>
    </location>
</feature>
<dbReference type="Proteomes" id="UP000717696">
    <property type="component" value="Unassembled WGS sequence"/>
</dbReference>
<feature type="region of interest" description="Disordered" evidence="1">
    <location>
        <begin position="1"/>
        <end position="368"/>
    </location>
</feature>
<evidence type="ECO:0000313" key="2">
    <source>
        <dbReference type="EMBL" id="KAH7150190.1"/>
    </source>
</evidence>
<feature type="compositionally biased region" description="Basic and acidic residues" evidence="1">
    <location>
        <begin position="261"/>
        <end position="273"/>
    </location>
</feature>
<feature type="compositionally biased region" description="Polar residues" evidence="1">
    <location>
        <begin position="325"/>
        <end position="338"/>
    </location>
</feature>
<feature type="compositionally biased region" description="Polar residues" evidence="1">
    <location>
        <begin position="116"/>
        <end position="132"/>
    </location>
</feature>
<evidence type="ECO:0000256" key="1">
    <source>
        <dbReference type="SAM" id="MobiDB-lite"/>
    </source>
</evidence>
<comment type="caution">
    <text evidence="2">The sequence shown here is derived from an EMBL/GenBank/DDBJ whole genome shotgun (WGS) entry which is preliminary data.</text>
</comment>